<keyword evidence="1 4" id="KW-0808">Transferase</keyword>
<dbReference type="Pfam" id="PF02709">
    <property type="entry name" value="Glyco_transf_7C"/>
    <property type="match status" value="1"/>
</dbReference>
<dbReference type="InterPro" id="IPR027791">
    <property type="entry name" value="Galactosyl_T_C"/>
</dbReference>
<dbReference type="GO" id="GO:0016740">
    <property type="term" value="F:transferase activity"/>
    <property type="evidence" value="ECO:0007669"/>
    <property type="project" value="UniProtKB-KW"/>
</dbReference>
<reference evidence="4 5" key="1">
    <citation type="submission" date="2019-08" db="EMBL/GenBank/DDBJ databases">
        <title>Genome sequence of Gillisia hiemivivida IC154 (type strain).</title>
        <authorList>
            <person name="Bowman J.P."/>
        </authorList>
    </citation>
    <scope>NUCLEOTIDE SEQUENCE [LARGE SCALE GENOMIC DNA]</scope>
    <source>
        <strain evidence="4 5">IC154</strain>
    </source>
</reference>
<gene>
    <name evidence="4" type="ORF">ES724_08200</name>
</gene>
<evidence type="ECO:0000256" key="1">
    <source>
        <dbReference type="ARBA" id="ARBA00022679"/>
    </source>
</evidence>
<feature type="domain" description="Galactosyltransferase C-terminal" evidence="3">
    <location>
        <begin position="148"/>
        <end position="193"/>
    </location>
</feature>
<dbReference type="SUPFAM" id="SSF53448">
    <property type="entry name" value="Nucleotide-diphospho-sugar transferases"/>
    <property type="match status" value="1"/>
</dbReference>
<dbReference type="InterPro" id="IPR029044">
    <property type="entry name" value="Nucleotide-diphossugar_trans"/>
</dbReference>
<dbReference type="Pfam" id="PF00535">
    <property type="entry name" value="Glycos_transf_2"/>
    <property type="match status" value="1"/>
</dbReference>
<dbReference type="RefSeq" id="WP_146931973.1">
    <property type="nucleotide sequence ID" value="NZ_CBCSHZ010000006.1"/>
</dbReference>
<organism evidence="4 5">
    <name type="scientific">Gillisia hiemivivida</name>
    <dbReference type="NCBI Taxonomy" id="291190"/>
    <lineage>
        <taxon>Bacteria</taxon>
        <taxon>Pseudomonadati</taxon>
        <taxon>Bacteroidota</taxon>
        <taxon>Flavobacteriia</taxon>
        <taxon>Flavobacteriales</taxon>
        <taxon>Flavobacteriaceae</taxon>
        <taxon>Gillisia</taxon>
    </lineage>
</organism>
<name>A0A5C6ZT55_9FLAO</name>
<dbReference type="OrthoDB" id="6717394at2"/>
<evidence type="ECO:0000259" key="2">
    <source>
        <dbReference type="Pfam" id="PF00535"/>
    </source>
</evidence>
<evidence type="ECO:0000259" key="3">
    <source>
        <dbReference type="Pfam" id="PF02709"/>
    </source>
</evidence>
<sequence length="363" mass="42409">MTKSITIIYAYRNRDVARVKATLVSLQMQTQQNFHVVFVDYGSEGSYAQKVQKVVSGFVFATYYYVAHTGLLWNKSKALNYGIHKTTTPYVFLADVDVVFHPSLTAVMQQLITPMGFYLFTIAYLPKEINTKEAEQFPIENCKPTHIGNTFGIGLFPLEALQKVEGLDTFFHFYGSEDADLNARLQEAGYFLKYHKPLLIQHLWHPRYPFKKDSQIMVQPRLTNVQRINQRHYLRNREKGIIKPSRRDRMGNVISKEESDFLQKPTKIIKIYNILSHVEHFLGEELPSYTGEIIKVEFLEDPYFQTLKYKLKKLLGKQTQLYCSIKEVNDMVLKEIVFNYRDANYSFEISENLKSIIFCVRMN</sequence>
<dbReference type="AlphaFoldDB" id="A0A5C6ZT55"/>
<protein>
    <submittedName>
        <fullName evidence="4">Glycosyltransferase</fullName>
    </submittedName>
</protein>
<dbReference type="InterPro" id="IPR001173">
    <property type="entry name" value="Glyco_trans_2-like"/>
</dbReference>
<evidence type="ECO:0000313" key="4">
    <source>
        <dbReference type="EMBL" id="TXD93895.1"/>
    </source>
</evidence>
<dbReference type="Gene3D" id="3.90.550.10">
    <property type="entry name" value="Spore Coat Polysaccharide Biosynthesis Protein SpsA, Chain A"/>
    <property type="match status" value="1"/>
</dbReference>
<evidence type="ECO:0000313" key="5">
    <source>
        <dbReference type="Proteomes" id="UP000321367"/>
    </source>
</evidence>
<keyword evidence="5" id="KW-1185">Reference proteome</keyword>
<dbReference type="EMBL" id="VORY01000007">
    <property type="protein sequence ID" value="TXD93895.1"/>
    <property type="molecule type" value="Genomic_DNA"/>
</dbReference>
<accession>A0A5C6ZT55</accession>
<comment type="caution">
    <text evidence="4">The sequence shown here is derived from an EMBL/GenBank/DDBJ whole genome shotgun (WGS) entry which is preliminary data.</text>
</comment>
<feature type="domain" description="Glycosyltransferase 2-like" evidence="2">
    <location>
        <begin position="7"/>
        <end position="113"/>
    </location>
</feature>
<proteinExistence type="predicted"/>
<dbReference type="Proteomes" id="UP000321367">
    <property type="component" value="Unassembled WGS sequence"/>
</dbReference>